<evidence type="ECO:0000313" key="3">
    <source>
        <dbReference type="Proteomes" id="UP000694701"/>
    </source>
</evidence>
<organism evidence="2 3">
    <name type="scientific">Cyprinus carpio</name>
    <name type="common">Common carp</name>
    <dbReference type="NCBI Taxonomy" id="7962"/>
    <lineage>
        <taxon>Eukaryota</taxon>
        <taxon>Metazoa</taxon>
        <taxon>Chordata</taxon>
        <taxon>Craniata</taxon>
        <taxon>Vertebrata</taxon>
        <taxon>Euteleostomi</taxon>
        <taxon>Actinopterygii</taxon>
        <taxon>Neopterygii</taxon>
        <taxon>Teleostei</taxon>
        <taxon>Ostariophysi</taxon>
        <taxon>Cypriniformes</taxon>
        <taxon>Cyprinidae</taxon>
        <taxon>Cyprininae</taxon>
        <taxon>Cyprinus</taxon>
    </lineage>
</organism>
<protein>
    <recommendedName>
        <fullName evidence="1">Immunoglobulin domain-containing protein</fullName>
    </recommendedName>
</protein>
<sequence length="130" mass="14857">VTAVLYYLLRSCCGTSEEQTAYLRGTAVIRCKYPEKYNSGIMQLFKLQNGSLQPFFTLGGAIDPRFSLYENKQEQVFTVTIVNISRHDAGVYFCGAHVTNDPTKISYKYIVCYPLQMVMSECSHHTQQKY</sequence>
<dbReference type="Ensembl" id="ENSCCRT00020118313.1">
    <property type="protein sequence ID" value="ENSCCRP00020108297.1"/>
    <property type="gene ID" value="ENSCCRG00020049360.1"/>
</dbReference>
<dbReference type="Pfam" id="PF07686">
    <property type="entry name" value="V-set"/>
    <property type="match status" value="1"/>
</dbReference>
<dbReference type="InterPro" id="IPR036179">
    <property type="entry name" value="Ig-like_dom_sf"/>
</dbReference>
<reference evidence="2" key="1">
    <citation type="submission" date="2025-08" db="UniProtKB">
        <authorList>
            <consortium name="Ensembl"/>
        </authorList>
    </citation>
    <scope>IDENTIFICATION</scope>
</reference>
<dbReference type="AlphaFoldDB" id="A0A8C2KG45"/>
<dbReference type="InterPro" id="IPR013106">
    <property type="entry name" value="Ig_V-set"/>
</dbReference>
<dbReference type="SUPFAM" id="SSF48726">
    <property type="entry name" value="Immunoglobulin"/>
    <property type="match status" value="1"/>
</dbReference>
<proteinExistence type="predicted"/>
<dbReference type="InterPro" id="IPR013783">
    <property type="entry name" value="Ig-like_fold"/>
</dbReference>
<evidence type="ECO:0000313" key="2">
    <source>
        <dbReference type="Ensembl" id="ENSCCRP00020108297.1"/>
    </source>
</evidence>
<dbReference type="Gene3D" id="2.60.40.10">
    <property type="entry name" value="Immunoglobulins"/>
    <property type="match status" value="1"/>
</dbReference>
<dbReference type="InterPro" id="IPR003599">
    <property type="entry name" value="Ig_sub"/>
</dbReference>
<feature type="domain" description="Immunoglobulin" evidence="1">
    <location>
        <begin position="16"/>
        <end position="108"/>
    </location>
</feature>
<evidence type="ECO:0000259" key="1">
    <source>
        <dbReference type="SMART" id="SM00409"/>
    </source>
</evidence>
<accession>A0A8C2KG45</accession>
<dbReference type="SMART" id="SM00409">
    <property type="entry name" value="IG"/>
    <property type="match status" value="1"/>
</dbReference>
<dbReference type="Proteomes" id="UP000694701">
    <property type="component" value="Unplaced"/>
</dbReference>
<name>A0A8C2KG45_CYPCA</name>